<evidence type="ECO:0000256" key="1">
    <source>
        <dbReference type="SAM" id="Phobius"/>
    </source>
</evidence>
<sequence length="182" mass="19819">MDDLNCWLRYGFICETYAACTNNTFGANCLEKCSPNCGGLNNACDNFNGFCFNGCDDGYLGERCGAQSDKTPFVFNFLAFIIGYTLGLLLLTCIIVALGPKSEPEDKDAENGLEAGEEMDNLFDLPVINNLSEPEYSNTESIYDTFQLFLKDERSHHANAQSTSGPTTLGLTVSDIPAVLEG</sequence>
<protein>
    <submittedName>
        <fullName evidence="2">Uncharacterized protein</fullName>
    </submittedName>
</protein>
<evidence type="ECO:0000313" key="2">
    <source>
        <dbReference type="EMBL" id="KAK3772808.1"/>
    </source>
</evidence>
<reference evidence="2" key="1">
    <citation type="journal article" date="2023" name="G3 (Bethesda)">
        <title>A reference genome for the long-term kleptoplast-retaining sea slug Elysia crispata morphotype clarki.</title>
        <authorList>
            <person name="Eastman K.E."/>
            <person name="Pendleton A.L."/>
            <person name="Shaikh M.A."/>
            <person name="Suttiyut T."/>
            <person name="Ogas R."/>
            <person name="Tomko P."/>
            <person name="Gavelis G."/>
            <person name="Widhalm J.R."/>
            <person name="Wisecaver J.H."/>
        </authorList>
    </citation>
    <scope>NUCLEOTIDE SEQUENCE</scope>
    <source>
        <strain evidence="2">ECLA1</strain>
    </source>
</reference>
<comment type="caution">
    <text evidence="2">The sequence shown here is derived from an EMBL/GenBank/DDBJ whole genome shotgun (WGS) entry which is preliminary data.</text>
</comment>
<name>A0AAE0ZNP0_9GAST</name>
<organism evidence="2 3">
    <name type="scientific">Elysia crispata</name>
    <name type="common">lettuce slug</name>
    <dbReference type="NCBI Taxonomy" id="231223"/>
    <lineage>
        <taxon>Eukaryota</taxon>
        <taxon>Metazoa</taxon>
        <taxon>Spiralia</taxon>
        <taxon>Lophotrochozoa</taxon>
        <taxon>Mollusca</taxon>
        <taxon>Gastropoda</taxon>
        <taxon>Heterobranchia</taxon>
        <taxon>Euthyneura</taxon>
        <taxon>Panpulmonata</taxon>
        <taxon>Sacoglossa</taxon>
        <taxon>Placobranchoidea</taxon>
        <taxon>Plakobranchidae</taxon>
        <taxon>Elysia</taxon>
    </lineage>
</organism>
<dbReference type="EMBL" id="JAWDGP010003602">
    <property type="protein sequence ID" value="KAK3772808.1"/>
    <property type="molecule type" value="Genomic_DNA"/>
</dbReference>
<accession>A0AAE0ZNP0</accession>
<evidence type="ECO:0000313" key="3">
    <source>
        <dbReference type="Proteomes" id="UP001283361"/>
    </source>
</evidence>
<keyword evidence="1" id="KW-0812">Transmembrane</keyword>
<keyword evidence="3" id="KW-1185">Reference proteome</keyword>
<feature type="transmembrane region" description="Helical" evidence="1">
    <location>
        <begin position="77"/>
        <end position="98"/>
    </location>
</feature>
<proteinExistence type="predicted"/>
<gene>
    <name evidence="2" type="ORF">RRG08_000288</name>
</gene>
<keyword evidence="1" id="KW-1133">Transmembrane helix</keyword>
<dbReference type="AlphaFoldDB" id="A0AAE0ZNP0"/>
<keyword evidence="1" id="KW-0472">Membrane</keyword>
<dbReference type="Proteomes" id="UP001283361">
    <property type="component" value="Unassembled WGS sequence"/>
</dbReference>